<protein>
    <submittedName>
        <fullName evidence="2">Uncharacterized protein</fullName>
    </submittedName>
</protein>
<proteinExistence type="predicted"/>
<dbReference type="Proteomes" id="UP000218231">
    <property type="component" value="Unassembled WGS sequence"/>
</dbReference>
<evidence type="ECO:0000256" key="1">
    <source>
        <dbReference type="SAM" id="MobiDB-lite"/>
    </source>
</evidence>
<dbReference type="AlphaFoldDB" id="A0A2A2KRP0"/>
<feature type="compositionally biased region" description="Acidic residues" evidence="1">
    <location>
        <begin position="468"/>
        <end position="479"/>
    </location>
</feature>
<accession>A0A2A2KRP0</accession>
<dbReference type="EMBL" id="LIAE01007861">
    <property type="protein sequence ID" value="PAV76569.1"/>
    <property type="molecule type" value="Genomic_DNA"/>
</dbReference>
<feature type="region of interest" description="Disordered" evidence="1">
    <location>
        <begin position="462"/>
        <end position="681"/>
    </location>
</feature>
<organism evidence="2 3">
    <name type="scientific">Diploscapter pachys</name>
    <dbReference type="NCBI Taxonomy" id="2018661"/>
    <lineage>
        <taxon>Eukaryota</taxon>
        <taxon>Metazoa</taxon>
        <taxon>Ecdysozoa</taxon>
        <taxon>Nematoda</taxon>
        <taxon>Chromadorea</taxon>
        <taxon>Rhabditida</taxon>
        <taxon>Rhabditina</taxon>
        <taxon>Rhabditomorpha</taxon>
        <taxon>Rhabditoidea</taxon>
        <taxon>Rhabditidae</taxon>
        <taxon>Diploscapter</taxon>
    </lineage>
</organism>
<keyword evidence="3" id="KW-1185">Reference proteome</keyword>
<sequence>MAEQQSRVNDVVAEIVVLTDPVRDTLIGYEAKSFKRIFKIRLPFECKLEKGDIFSCTLYETKEGDAHQASQLRKVEDYDHRVKVDRGATASVAIKTLVVATPEIMEHNVMFAEDFGFLKYDQDLYSAKYSNDHIHKGWVKYRPHPASDLTEDNFIVIQFDEDSDKKKNQGDYDYHINQVMADFRNFLIRKREKKYRDISFSTASSTASSPPKGSRDRRYDDDDLPGPSSRNGNGSDLANLKPSKALEHEAFTRRRMMTRKELHQELLDKGNGQYLLCLMLSDPNAGLLHSTDEYFYAWTNELNGVFLAVTTIAGTQRTIRQGEWFLGNTKCRKRMWVDGVRYENEIEVERIMALSYVSWPLTISSNKNEIVMTIETPMKEIHSDGRVLVDRIGYVEFPKEIIYKYEGKRIVANYAISNYSGHWGVWQLKSVLRVLGVHERFEDYFQPRVDYTDGVINDTNAITNQVSDAEDDDGDDDPYDFGSRHCSGRDQAPLAPDAFDDEDDYNQPIGWSLHNDDNEKRNGQCGAGAYPDRNRDEWKDRNERNDRNGEFNNWTPVGPVGFGGTQGWNERSNLHNRLAYRDEERRSSPSSRPSKYADALPTRNVSRFSAPDVDQVPFGSMSISSGSRSQANQGNQAPPPQVPGPSTILGPAGPDMTRPRSRHQAEPEPDVQLPPPRRATPEQDIGVVVEIGSNYLIVAVPYRGACIYEAAFFDANLKQGQFVHVVIEKLPRPGRECCEFSILEEPRLVAEEMDLPVTRVNQKSLVEVLVRGTIRLDKDRNAYFESNVIDHILIDRAKARSLKLIGVQDIEALCYFYFNDELNQWQWDVDSYYDTKAKQHEAEAESAGPSRSFQTRDRIRELHLDNPVQFLDELWKTYGVKEAVFQNNHDLYLTIKRYMERK</sequence>
<name>A0A2A2KRP0_9BILA</name>
<feature type="compositionally biased region" description="Low complexity" evidence="1">
    <location>
        <begin position="620"/>
        <end position="636"/>
    </location>
</feature>
<feature type="compositionally biased region" description="Low complexity" evidence="1">
    <location>
        <begin position="199"/>
        <end position="209"/>
    </location>
</feature>
<reference evidence="2 3" key="1">
    <citation type="journal article" date="2017" name="Curr. Biol.">
        <title>Genome architecture and evolution of a unichromosomal asexual nematode.</title>
        <authorList>
            <person name="Fradin H."/>
            <person name="Zegar C."/>
            <person name="Gutwein M."/>
            <person name="Lucas J."/>
            <person name="Kovtun M."/>
            <person name="Corcoran D."/>
            <person name="Baugh L.R."/>
            <person name="Kiontke K."/>
            <person name="Gunsalus K."/>
            <person name="Fitch D.H."/>
            <person name="Piano F."/>
        </authorList>
    </citation>
    <scope>NUCLEOTIDE SEQUENCE [LARGE SCALE GENOMIC DNA]</scope>
    <source>
        <strain evidence="2">PF1309</strain>
    </source>
</reference>
<gene>
    <name evidence="2" type="ORF">WR25_19205</name>
</gene>
<evidence type="ECO:0000313" key="3">
    <source>
        <dbReference type="Proteomes" id="UP000218231"/>
    </source>
</evidence>
<feature type="region of interest" description="Disordered" evidence="1">
    <location>
        <begin position="199"/>
        <end position="241"/>
    </location>
</feature>
<evidence type="ECO:0000313" key="2">
    <source>
        <dbReference type="EMBL" id="PAV76569.1"/>
    </source>
</evidence>
<comment type="caution">
    <text evidence="2">The sequence shown here is derived from an EMBL/GenBank/DDBJ whole genome shotgun (WGS) entry which is preliminary data.</text>
</comment>
<feature type="compositionally biased region" description="Basic and acidic residues" evidence="1">
    <location>
        <begin position="532"/>
        <end position="549"/>
    </location>
</feature>